<protein>
    <submittedName>
        <fullName evidence="1">Uncharacterized protein</fullName>
    </submittedName>
</protein>
<keyword evidence="2" id="KW-1185">Reference proteome</keyword>
<sequence length="47" mass="5373">MREKKGPAPVRHLWLSHHLRPVPALHFEQQRPLLACLFFTVGGKVSS</sequence>
<dbReference type="EMBL" id="QGTS01000007">
    <property type="protein sequence ID" value="PWW07981.1"/>
    <property type="molecule type" value="Genomic_DNA"/>
</dbReference>
<name>A0A317PXS4_9ENTR</name>
<organism evidence="1 2">
    <name type="scientific">Mangrovibacter plantisponsor</name>
    <dbReference type="NCBI Taxonomy" id="451513"/>
    <lineage>
        <taxon>Bacteria</taxon>
        <taxon>Pseudomonadati</taxon>
        <taxon>Pseudomonadota</taxon>
        <taxon>Gammaproteobacteria</taxon>
        <taxon>Enterobacterales</taxon>
        <taxon>Enterobacteriaceae</taxon>
        <taxon>Mangrovibacter</taxon>
    </lineage>
</organism>
<proteinExistence type="predicted"/>
<dbReference type="AlphaFoldDB" id="A0A317PXS4"/>
<dbReference type="Proteomes" id="UP000246744">
    <property type="component" value="Unassembled WGS sequence"/>
</dbReference>
<reference evidence="1 2" key="1">
    <citation type="submission" date="2018-05" db="EMBL/GenBank/DDBJ databases">
        <title>Genomic Encyclopedia of Type Strains, Phase IV (KMG-IV): sequencing the most valuable type-strain genomes for metagenomic binning, comparative biology and taxonomic classification.</title>
        <authorList>
            <person name="Goeker M."/>
        </authorList>
    </citation>
    <scope>NUCLEOTIDE SEQUENCE [LARGE SCALE GENOMIC DNA]</scope>
    <source>
        <strain evidence="1 2">DSM 19579</strain>
    </source>
</reference>
<accession>A0A317PXS4</accession>
<comment type="caution">
    <text evidence="1">The sequence shown here is derived from an EMBL/GenBank/DDBJ whole genome shotgun (WGS) entry which is preliminary data.</text>
</comment>
<evidence type="ECO:0000313" key="1">
    <source>
        <dbReference type="EMBL" id="PWW07981.1"/>
    </source>
</evidence>
<evidence type="ECO:0000313" key="2">
    <source>
        <dbReference type="Proteomes" id="UP000246744"/>
    </source>
</evidence>
<gene>
    <name evidence="1" type="ORF">DES37_10715</name>
</gene>